<dbReference type="Pfam" id="PF13639">
    <property type="entry name" value="zf-RING_2"/>
    <property type="match status" value="1"/>
</dbReference>
<dbReference type="InterPro" id="IPR001841">
    <property type="entry name" value="Znf_RING"/>
</dbReference>
<dbReference type="InterPro" id="IPR036871">
    <property type="entry name" value="PX_dom_sf"/>
</dbReference>
<reference evidence="4 5" key="1">
    <citation type="submission" date="2018-08" db="EMBL/GenBank/DDBJ databases">
        <title>Aphanomyces genome sequencing and annotation.</title>
        <authorList>
            <person name="Minardi D."/>
            <person name="Oidtmann B."/>
            <person name="Van Der Giezen M."/>
            <person name="Studholme D.J."/>
        </authorList>
    </citation>
    <scope>NUCLEOTIDE SEQUENCE [LARGE SCALE GENOMIC DNA]</scope>
    <source>
        <strain evidence="4 5">SA</strain>
    </source>
</reference>
<protein>
    <recommendedName>
        <fullName evidence="6">RING-type domain-containing protein</fullName>
    </recommendedName>
</protein>
<dbReference type="PANTHER" id="PTHR22765">
    <property type="entry name" value="RING FINGER AND PROTEASE ASSOCIATED DOMAIN-CONTAINING"/>
    <property type="match status" value="1"/>
</dbReference>
<dbReference type="InterPro" id="IPR001683">
    <property type="entry name" value="PX_dom"/>
</dbReference>
<dbReference type="CDD" id="cd06093">
    <property type="entry name" value="PX_domain"/>
    <property type="match status" value="2"/>
</dbReference>
<keyword evidence="1" id="KW-0863">Zinc-finger</keyword>
<keyword evidence="1" id="KW-0479">Metal-binding</keyword>
<dbReference type="Gene3D" id="3.30.1520.10">
    <property type="entry name" value="Phox-like domain"/>
    <property type="match status" value="2"/>
</dbReference>
<dbReference type="Gene3D" id="3.30.40.10">
    <property type="entry name" value="Zinc/RING finger domain, C3HC4 (zinc finger)"/>
    <property type="match status" value="1"/>
</dbReference>
<dbReference type="InterPro" id="IPR013083">
    <property type="entry name" value="Znf_RING/FYVE/PHD"/>
</dbReference>
<organism evidence="4 5">
    <name type="scientific">Aphanomyces astaci</name>
    <name type="common">Crayfish plague agent</name>
    <dbReference type="NCBI Taxonomy" id="112090"/>
    <lineage>
        <taxon>Eukaryota</taxon>
        <taxon>Sar</taxon>
        <taxon>Stramenopiles</taxon>
        <taxon>Oomycota</taxon>
        <taxon>Saprolegniomycetes</taxon>
        <taxon>Saprolegniales</taxon>
        <taxon>Verrucalvaceae</taxon>
        <taxon>Aphanomyces</taxon>
    </lineage>
</organism>
<feature type="domain" description="RING-type" evidence="2">
    <location>
        <begin position="390"/>
        <end position="430"/>
    </location>
</feature>
<dbReference type="GO" id="GO:0006511">
    <property type="term" value="P:ubiquitin-dependent protein catabolic process"/>
    <property type="evidence" value="ECO:0007669"/>
    <property type="project" value="TreeGrafter"/>
</dbReference>
<dbReference type="PROSITE" id="PS50195">
    <property type="entry name" value="PX"/>
    <property type="match status" value="1"/>
</dbReference>
<name>A0A397DPU6_APHAT</name>
<sequence length="446" mass="50446">MESAHHDLKQVNVYTSATRMVHGDSDPFTVYTVIVSCAWTKTWWVIRKRYSHFHALRQGLVHKVRAMAKAKSNTLADVHTLLQPLTSFPFPKKFLRLDTDAIMGHRKGAFKTITTMLMQARSAMLVMARRQANNSALVGELKDLRSTLDTFLGVPDRQVAEEEHRMATPLVGSFTSMDLLHTHDNDWCEDGGCSICLIVLKDATDKATGDRVLRMGATALLVKQGGPTQTPFTVYVLEVNSMPTNTWWILRKRFSQFRSFRSELVALHKYSRHAAQLQDLHEVLGPVVLTPFPTRSPFLVESDRTKHRRRTALKAFTVQLANLRQTALSHVTPSCQLKYLSKRLDLFLQVPPPIHVQAEGNYRRDEDWSSSPPPSHHALPTRSLDVPQCCVVCLEGQTLQDAVYLHCGHAFHNSCLFQWLTDNQSCPLCRKHASYGHLLPPPAQSN</sequence>
<gene>
    <name evidence="4" type="ORF">DYB38_007698</name>
</gene>
<comment type="caution">
    <text evidence="4">The sequence shown here is derived from an EMBL/GenBank/DDBJ whole genome shotgun (WGS) entry which is preliminary data.</text>
</comment>
<proteinExistence type="predicted"/>
<dbReference type="PROSITE" id="PS50089">
    <property type="entry name" value="ZF_RING_2"/>
    <property type="match status" value="1"/>
</dbReference>
<dbReference type="AlphaFoldDB" id="A0A397DPU6"/>
<dbReference type="GO" id="GO:0008270">
    <property type="term" value="F:zinc ion binding"/>
    <property type="evidence" value="ECO:0007669"/>
    <property type="project" value="UniProtKB-KW"/>
</dbReference>
<dbReference type="GO" id="GO:0061630">
    <property type="term" value="F:ubiquitin protein ligase activity"/>
    <property type="evidence" value="ECO:0007669"/>
    <property type="project" value="TreeGrafter"/>
</dbReference>
<dbReference type="Proteomes" id="UP000265716">
    <property type="component" value="Unassembled WGS sequence"/>
</dbReference>
<dbReference type="SMART" id="SM00184">
    <property type="entry name" value="RING"/>
    <property type="match status" value="1"/>
</dbReference>
<feature type="domain" description="PX" evidence="3">
    <location>
        <begin position="213"/>
        <end position="354"/>
    </location>
</feature>
<evidence type="ECO:0000256" key="1">
    <source>
        <dbReference type="PROSITE-ProRule" id="PRU00175"/>
    </source>
</evidence>
<dbReference type="SUPFAM" id="SSF64268">
    <property type="entry name" value="PX domain"/>
    <property type="match status" value="2"/>
</dbReference>
<accession>A0A397DPU6</accession>
<dbReference type="VEuPathDB" id="FungiDB:H257_01335"/>
<dbReference type="EMBL" id="QUTC01003608">
    <property type="protein sequence ID" value="RHY69155.1"/>
    <property type="molecule type" value="Genomic_DNA"/>
</dbReference>
<dbReference type="GO" id="GO:0035091">
    <property type="term" value="F:phosphatidylinositol binding"/>
    <property type="evidence" value="ECO:0007669"/>
    <property type="project" value="InterPro"/>
</dbReference>
<keyword evidence="1" id="KW-0862">Zinc</keyword>
<evidence type="ECO:0000259" key="2">
    <source>
        <dbReference type="PROSITE" id="PS50089"/>
    </source>
</evidence>
<dbReference type="SUPFAM" id="SSF57850">
    <property type="entry name" value="RING/U-box"/>
    <property type="match status" value="1"/>
</dbReference>
<evidence type="ECO:0000259" key="3">
    <source>
        <dbReference type="PROSITE" id="PS50195"/>
    </source>
</evidence>
<dbReference type="Pfam" id="PF00787">
    <property type="entry name" value="PX"/>
    <property type="match status" value="1"/>
</dbReference>
<evidence type="ECO:0008006" key="6">
    <source>
        <dbReference type="Google" id="ProtNLM"/>
    </source>
</evidence>
<evidence type="ECO:0000313" key="5">
    <source>
        <dbReference type="Proteomes" id="UP000265716"/>
    </source>
</evidence>
<evidence type="ECO:0000313" key="4">
    <source>
        <dbReference type="EMBL" id="RHY69155.1"/>
    </source>
</evidence>
<dbReference type="InterPro" id="IPR051826">
    <property type="entry name" value="E3_ubiquitin-ligase_domain"/>
</dbReference>